<sequence>MKTSIVDEYVNAGMPRGDCSTGCSHSGKISEIDQIYID</sequence>
<evidence type="ECO:0000313" key="1">
    <source>
        <dbReference type="EMBL" id="KMS56585.1"/>
    </source>
</evidence>
<accession>A0A0J8AQ96</accession>
<name>A0A0J8AQ96_9SPHN</name>
<proteinExistence type="predicted"/>
<dbReference type="Proteomes" id="UP000052268">
    <property type="component" value="Unassembled WGS sequence"/>
</dbReference>
<dbReference type="AlphaFoldDB" id="A0A0J8AQ96"/>
<comment type="caution">
    <text evidence="1">The sequence shown here is derived from an EMBL/GenBank/DDBJ whole genome shotgun (WGS) entry which is preliminary data.</text>
</comment>
<organism evidence="1 2">
    <name type="scientific">Novosphingobium barchaimii LL02</name>
    <dbReference type="NCBI Taxonomy" id="1114963"/>
    <lineage>
        <taxon>Bacteria</taxon>
        <taxon>Pseudomonadati</taxon>
        <taxon>Pseudomonadota</taxon>
        <taxon>Alphaproteobacteria</taxon>
        <taxon>Sphingomonadales</taxon>
        <taxon>Sphingomonadaceae</taxon>
        <taxon>Novosphingobium</taxon>
    </lineage>
</organism>
<gene>
    <name evidence="1" type="ORF">V474_13150</name>
</gene>
<protein>
    <submittedName>
        <fullName evidence="1">Uncharacterized protein</fullName>
    </submittedName>
</protein>
<evidence type="ECO:0000313" key="2">
    <source>
        <dbReference type="Proteomes" id="UP000052268"/>
    </source>
</evidence>
<keyword evidence="2" id="KW-1185">Reference proteome</keyword>
<dbReference type="EMBL" id="JACU01000004">
    <property type="protein sequence ID" value="KMS56585.1"/>
    <property type="molecule type" value="Genomic_DNA"/>
</dbReference>
<dbReference type="PATRIC" id="fig|1114963.3.peg.1432"/>
<reference evidence="1 2" key="1">
    <citation type="journal article" date="2015" name="G3 (Bethesda)">
        <title>Insights into Ongoing Evolution of the Hexachlorocyclohexane Catabolic Pathway from Comparative Genomics of Ten Sphingomonadaceae Strains.</title>
        <authorList>
            <person name="Pearce S.L."/>
            <person name="Oakeshott J.G."/>
            <person name="Pandey G."/>
        </authorList>
    </citation>
    <scope>NUCLEOTIDE SEQUENCE [LARGE SCALE GENOMIC DNA]</scope>
    <source>
        <strain evidence="1 2">LL02</strain>
    </source>
</reference>